<dbReference type="EMBL" id="MZGX01000042">
    <property type="protein sequence ID" value="OPX41903.1"/>
    <property type="molecule type" value="Genomic_DNA"/>
</dbReference>
<dbReference type="RefSeq" id="WP_080066662.1">
    <property type="nucleotide sequence ID" value="NZ_MZGX01000042.1"/>
</dbReference>
<reference evidence="2 3" key="1">
    <citation type="submission" date="2017-03" db="EMBL/GenBank/DDBJ databases">
        <title>Genome sequence of Clostridium hungatei DSM 14427.</title>
        <authorList>
            <person name="Poehlein A."/>
            <person name="Daniel R."/>
        </authorList>
    </citation>
    <scope>NUCLEOTIDE SEQUENCE [LARGE SCALE GENOMIC DNA]</scope>
    <source>
        <strain evidence="2 3">DSM 14427</strain>
    </source>
</reference>
<evidence type="ECO:0000313" key="2">
    <source>
        <dbReference type="EMBL" id="OPX41903.1"/>
    </source>
</evidence>
<dbReference type="AlphaFoldDB" id="A0A1V4SDU5"/>
<protein>
    <submittedName>
        <fullName evidence="2">Uncharacterized protein</fullName>
    </submittedName>
</protein>
<evidence type="ECO:0000313" key="3">
    <source>
        <dbReference type="Proteomes" id="UP000191554"/>
    </source>
</evidence>
<keyword evidence="3" id="KW-1185">Reference proteome</keyword>
<keyword evidence="1" id="KW-0812">Transmembrane</keyword>
<keyword evidence="1" id="KW-0472">Membrane</keyword>
<sequence length="218" mass="25771">MKTSFNKKILIIILILIGIITYVFWYIFCPNDGNEQIEVKKYEVVTSLNDKFFVSEKLVSKFPDFTYNVDIFNYSSNKKELILSIENVENIEDEKINVLYSSSNIKAYLYWRYILIKERASESFKSISILEFEKLDINENKYLIPIAKEILYKNWGAAHFISEFLIKSNDSDAINTIKRYAKGEFTSEEIENNEYSGYSKDEMKEYFKGLLIKYNLQN</sequence>
<dbReference type="Proteomes" id="UP000191554">
    <property type="component" value="Unassembled WGS sequence"/>
</dbReference>
<dbReference type="OrthoDB" id="2108994at2"/>
<organism evidence="2 3">
    <name type="scientific">Ruminiclostridium hungatei</name>
    <name type="common">Clostridium hungatei</name>
    <dbReference type="NCBI Taxonomy" id="48256"/>
    <lineage>
        <taxon>Bacteria</taxon>
        <taxon>Bacillati</taxon>
        <taxon>Bacillota</taxon>
        <taxon>Clostridia</taxon>
        <taxon>Eubacteriales</taxon>
        <taxon>Oscillospiraceae</taxon>
        <taxon>Ruminiclostridium</taxon>
    </lineage>
</organism>
<accession>A0A1V4SDU5</accession>
<name>A0A1V4SDU5_RUMHU</name>
<keyword evidence="1" id="KW-1133">Transmembrane helix</keyword>
<proteinExistence type="predicted"/>
<evidence type="ECO:0000256" key="1">
    <source>
        <dbReference type="SAM" id="Phobius"/>
    </source>
</evidence>
<feature type="transmembrane region" description="Helical" evidence="1">
    <location>
        <begin position="9"/>
        <end position="28"/>
    </location>
</feature>
<gene>
    <name evidence="2" type="ORF">CLHUN_42170</name>
</gene>
<comment type="caution">
    <text evidence="2">The sequence shown here is derived from an EMBL/GenBank/DDBJ whole genome shotgun (WGS) entry which is preliminary data.</text>
</comment>